<keyword evidence="8" id="KW-0170">Cobalt</keyword>
<dbReference type="PANTHER" id="PTHR46471">
    <property type="entry name" value="CHITIN DEACETYLASE"/>
    <property type="match status" value="1"/>
</dbReference>
<evidence type="ECO:0000256" key="3">
    <source>
        <dbReference type="ARBA" id="ARBA00022723"/>
    </source>
</evidence>
<feature type="compositionally biased region" description="Basic and acidic residues" evidence="10">
    <location>
        <begin position="1155"/>
        <end position="1170"/>
    </location>
</feature>
<dbReference type="GO" id="GO:0008061">
    <property type="term" value="F:chitin binding"/>
    <property type="evidence" value="ECO:0007669"/>
    <property type="project" value="UniProtKB-UniRule"/>
</dbReference>
<dbReference type="CDD" id="cd05233">
    <property type="entry name" value="SDR_c"/>
    <property type="match status" value="1"/>
</dbReference>
<dbReference type="SUPFAM" id="SSF51735">
    <property type="entry name" value="NAD(P)-binding Rossmann-fold domains"/>
    <property type="match status" value="1"/>
</dbReference>
<evidence type="ECO:0000256" key="7">
    <source>
        <dbReference type="ARBA" id="ARBA00023277"/>
    </source>
</evidence>
<dbReference type="GO" id="GO:0016810">
    <property type="term" value="F:hydrolase activity, acting on carbon-nitrogen (but not peptide) bonds"/>
    <property type="evidence" value="ECO:0007669"/>
    <property type="project" value="InterPro"/>
</dbReference>
<feature type="domain" description="Chitin-binding type-1" evidence="13">
    <location>
        <begin position="383"/>
        <end position="428"/>
    </location>
</feature>
<dbReference type="Pfam" id="PF00187">
    <property type="entry name" value="Chitin_bind_1"/>
    <property type="match status" value="1"/>
</dbReference>
<keyword evidence="5" id="KW-0378">Hydrolase</keyword>
<evidence type="ECO:0000256" key="5">
    <source>
        <dbReference type="ARBA" id="ARBA00022801"/>
    </source>
</evidence>
<dbReference type="SMART" id="SM00270">
    <property type="entry name" value="ChtBD1"/>
    <property type="match status" value="2"/>
</dbReference>
<dbReference type="Proteomes" id="UP000596902">
    <property type="component" value="Unassembled WGS sequence"/>
</dbReference>
<evidence type="ECO:0000259" key="13">
    <source>
        <dbReference type="PROSITE" id="PS50941"/>
    </source>
</evidence>
<dbReference type="GO" id="GO:0005975">
    <property type="term" value="P:carbohydrate metabolic process"/>
    <property type="evidence" value="ECO:0007669"/>
    <property type="project" value="InterPro"/>
</dbReference>
<dbReference type="InterPro" id="IPR002347">
    <property type="entry name" value="SDR_fam"/>
</dbReference>
<evidence type="ECO:0000256" key="9">
    <source>
        <dbReference type="PROSITE-ProRule" id="PRU00261"/>
    </source>
</evidence>
<feature type="disulfide bond" evidence="9">
    <location>
        <begin position="79"/>
        <end position="91"/>
    </location>
</feature>
<evidence type="ECO:0000256" key="11">
    <source>
        <dbReference type="SAM" id="Phobius"/>
    </source>
</evidence>
<evidence type="ECO:0000256" key="12">
    <source>
        <dbReference type="SAM" id="SignalP"/>
    </source>
</evidence>
<feature type="disulfide bond" evidence="9">
    <location>
        <begin position="401"/>
        <end position="415"/>
    </location>
</feature>
<dbReference type="PROSITE" id="PS00061">
    <property type="entry name" value="ADH_SHORT"/>
    <property type="match status" value="1"/>
</dbReference>
<feature type="disulfide bond" evidence="9">
    <location>
        <begin position="84"/>
        <end position="98"/>
    </location>
</feature>
<evidence type="ECO:0000256" key="8">
    <source>
        <dbReference type="ARBA" id="ARBA00023285"/>
    </source>
</evidence>
<dbReference type="EMBL" id="JAAABM010000001">
    <property type="protein sequence ID" value="KAF7681459.1"/>
    <property type="molecule type" value="Genomic_DNA"/>
</dbReference>
<dbReference type="CDD" id="cd11618">
    <property type="entry name" value="ChtBD1_1"/>
    <property type="match status" value="1"/>
</dbReference>
<feature type="signal peptide" evidence="12">
    <location>
        <begin position="1"/>
        <end position="18"/>
    </location>
</feature>
<dbReference type="Gene3D" id="3.20.20.370">
    <property type="entry name" value="Glycoside hydrolase/deacetylase"/>
    <property type="match status" value="1"/>
</dbReference>
<dbReference type="InterPro" id="IPR036291">
    <property type="entry name" value="NAD(P)-bd_dom_sf"/>
</dbReference>
<keyword evidence="7" id="KW-0119">Carbohydrate metabolism</keyword>
<feature type="compositionally biased region" description="Acidic residues" evidence="10">
    <location>
        <begin position="1530"/>
        <end position="1598"/>
    </location>
</feature>
<comment type="cofactor">
    <cofactor evidence="1">
        <name>Co(2+)</name>
        <dbReference type="ChEBI" id="CHEBI:48828"/>
    </cofactor>
</comment>
<dbReference type="Pfam" id="PF01522">
    <property type="entry name" value="Polysacc_deac_1"/>
    <property type="match status" value="1"/>
</dbReference>
<dbReference type="PROSITE" id="PS50941">
    <property type="entry name" value="CHIT_BIND_I_2"/>
    <property type="match status" value="2"/>
</dbReference>
<dbReference type="InterPro" id="IPR036861">
    <property type="entry name" value="Endochitinase-like_sf"/>
</dbReference>
<dbReference type="SUPFAM" id="SSF57016">
    <property type="entry name" value="Plant lectins/antimicrobial peptides"/>
    <property type="match status" value="2"/>
</dbReference>
<dbReference type="CDD" id="cd10951">
    <property type="entry name" value="CE4_ClCDA_like"/>
    <property type="match status" value="1"/>
</dbReference>
<evidence type="ECO:0000313" key="15">
    <source>
        <dbReference type="EMBL" id="KAF7681459.1"/>
    </source>
</evidence>
<accession>A0A8H7EJS3</accession>
<feature type="chain" id="PRO_5034517973" evidence="12">
    <location>
        <begin position="19"/>
        <end position="1619"/>
    </location>
</feature>
<feature type="compositionally biased region" description="Low complexity" evidence="10">
    <location>
        <begin position="1177"/>
        <end position="1198"/>
    </location>
</feature>
<feature type="compositionally biased region" description="Low complexity" evidence="10">
    <location>
        <begin position="1341"/>
        <end position="1377"/>
    </location>
</feature>
<name>A0A8H7EJS3_9PLEO</name>
<dbReference type="Gene3D" id="3.30.60.10">
    <property type="entry name" value="Endochitinase-like"/>
    <property type="match status" value="2"/>
</dbReference>
<evidence type="ECO:0000259" key="14">
    <source>
        <dbReference type="PROSITE" id="PS51677"/>
    </source>
</evidence>
<reference evidence="15" key="2">
    <citation type="submission" date="2020-08" db="EMBL/GenBank/DDBJ databases">
        <title>Draft Genome Sequence of Cumin Blight Pathogen Alternaria burnsii.</title>
        <authorList>
            <person name="Feng Z."/>
        </authorList>
    </citation>
    <scope>NUCLEOTIDE SEQUENCE</scope>
    <source>
        <strain evidence="15">CBS107.38</strain>
    </source>
</reference>
<dbReference type="Gene3D" id="3.40.50.720">
    <property type="entry name" value="NAD(P)-binding Rossmann-like Domain"/>
    <property type="match status" value="1"/>
</dbReference>
<keyword evidence="2 9" id="KW-0147">Chitin-binding</keyword>
<dbReference type="InterPro" id="IPR002509">
    <property type="entry name" value="NODB_dom"/>
</dbReference>
<feature type="region of interest" description="Disordered" evidence="10">
    <location>
        <begin position="352"/>
        <end position="381"/>
    </location>
</feature>
<feature type="domain" description="NodB homology" evidence="14">
    <location>
        <begin position="147"/>
        <end position="341"/>
    </location>
</feature>
<evidence type="ECO:0000256" key="6">
    <source>
        <dbReference type="ARBA" id="ARBA00022857"/>
    </source>
</evidence>
<dbReference type="PRINTS" id="PR00081">
    <property type="entry name" value="GDHRDH"/>
</dbReference>
<dbReference type="InterPro" id="IPR020904">
    <property type="entry name" value="Sc_DH/Rdtase_CS"/>
</dbReference>
<proteinExistence type="predicted"/>
<evidence type="ECO:0000313" key="16">
    <source>
        <dbReference type="Proteomes" id="UP000596902"/>
    </source>
</evidence>
<organism evidence="15 16">
    <name type="scientific">Alternaria burnsii</name>
    <dbReference type="NCBI Taxonomy" id="1187904"/>
    <lineage>
        <taxon>Eukaryota</taxon>
        <taxon>Fungi</taxon>
        <taxon>Dikarya</taxon>
        <taxon>Ascomycota</taxon>
        <taxon>Pezizomycotina</taxon>
        <taxon>Dothideomycetes</taxon>
        <taxon>Pleosporomycetidae</taxon>
        <taxon>Pleosporales</taxon>
        <taxon>Pleosporineae</taxon>
        <taxon>Pleosporaceae</taxon>
        <taxon>Alternaria</taxon>
        <taxon>Alternaria sect. Alternaria</taxon>
    </lineage>
</organism>
<keyword evidence="11" id="KW-0472">Membrane</keyword>
<evidence type="ECO:0000256" key="10">
    <source>
        <dbReference type="SAM" id="MobiDB-lite"/>
    </source>
</evidence>
<feature type="compositionally biased region" description="Polar residues" evidence="10">
    <location>
        <begin position="1220"/>
        <end position="1230"/>
    </location>
</feature>
<dbReference type="InterPro" id="IPR011330">
    <property type="entry name" value="Glyco_hydro/deAcase_b/a-brl"/>
</dbReference>
<dbReference type="GO" id="GO:0046872">
    <property type="term" value="F:metal ion binding"/>
    <property type="evidence" value="ECO:0007669"/>
    <property type="project" value="UniProtKB-KW"/>
</dbReference>
<keyword evidence="11" id="KW-0812">Transmembrane</keyword>
<evidence type="ECO:0000256" key="1">
    <source>
        <dbReference type="ARBA" id="ARBA00001941"/>
    </source>
</evidence>
<dbReference type="Pfam" id="PF00106">
    <property type="entry name" value="adh_short"/>
    <property type="match status" value="1"/>
</dbReference>
<keyword evidence="3" id="KW-0479">Metal-binding</keyword>
<feature type="compositionally biased region" description="Basic and acidic residues" evidence="10">
    <location>
        <begin position="1402"/>
        <end position="1413"/>
    </location>
</feature>
<feature type="domain" description="Chitin-binding type-1" evidence="13">
    <location>
        <begin position="67"/>
        <end position="113"/>
    </location>
</feature>
<comment type="caution">
    <text evidence="9">Lacks conserved residue(s) required for the propagation of feature annotation.</text>
</comment>
<dbReference type="InterPro" id="IPR001002">
    <property type="entry name" value="Chitin-bd_1"/>
</dbReference>
<keyword evidence="9" id="KW-1015">Disulfide bond</keyword>
<protein>
    <submittedName>
        <fullName evidence="15">Carbohydrate esterase family 4 protein</fullName>
    </submittedName>
</protein>
<feature type="compositionally biased region" description="Low complexity" evidence="10">
    <location>
        <begin position="1237"/>
        <end position="1248"/>
    </location>
</feature>
<dbReference type="RefSeq" id="XP_038791338.1">
    <property type="nucleotide sequence ID" value="XM_038925482.1"/>
</dbReference>
<feature type="region of interest" description="Disordered" evidence="10">
    <location>
        <begin position="957"/>
        <end position="983"/>
    </location>
</feature>
<dbReference type="CDD" id="cd00035">
    <property type="entry name" value="ChtBD1"/>
    <property type="match status" value="1"/>
</dbReference>
<keyword evidence="6" id="KW-0521">NADP</keyword>
<evidence type="ECO:0000256" key="2">
    <source>
        <dbReference type="ARBA" id="ARBA00022669"/>
    </source>
</evidence>
<dbReference type="PROSITE" id="PS51677">
    <property type="entry name" value="NODB"/>
    <property type="match status" value="1"/>
</dbReference>
<sequence>MRFTDVFAVSVVAPLVAAHGGVPGAPKIFGLPRDLLDDFKAPVAARTLRHPATPRGGLLETRQGGQNGRCGPSFGNAKCATGYCCSGAGYCGTSKDHCQAPDCLIDFGPACDANKTPGGASTRNDPRPQKGNVAYGGGGVYACKKAGTVAITYDDGPYIYTDRVLDQFAAAGFKATFFVTGINLGKGAIDSTAQWSNVIKRMVAEGHQVASHTWSHQDLSVITDAQRYDQMVKNEMAIRNIIGKYPTYMRPPYSSCNTACQTVLKNLGYVVSYFDLDTDDYNQLSNIQVAKDNFKRILDSTAGGPTTGSRLAIGHDIHEQTALNLTGYMLSYLKSKGYRGVTMGECMGEPEANWYRTSGEGGGSTTPPPTSGGGSGSTPVSTDGSCGSGKGTCAGSTFGNCCSQYGWCGSSADHCSAGCNSAFGTCTGGGSTTPAPAPSTPAKKVSTDAMAARLHEMQKHYTITYSEAAYMAPVANAFYSICTSTVLKKIYIFQFVTKPLEQSEQHTLLSHSNLYRGFPTMQDIDYSATTALVTGGSSGIGRAIAKELVKRGVRRLVLVAQNEGKLAETVSEIEGSTAGTTVRTIKSDLSQREGPENVQKQVQEWGWTVDLLVNNAGFARKYYFARNPETDTSLATVDLMVRAVVDLSLRFMPEMIKQGKGGILNVGSTAGYQAVPYTAMYAASKSFLMSWSQAVHQENLETGVRVACVVPGITKTNLDGQGHGETRGAIDKVGIDQPEDVAKVAVDVYEANESARVVGWNNKIQSTVFNLIPDSITSGIIASARGPPEENNCRKHYCSHTMALAIIPTIIVSFVVIVALIGTYYIYQAYKRMRFAMPDVECTRHIENPEHLKQQPIQLHDIEPPHRKYQSYQWYGSENVMPTHVSPVAQALPRISEIEYTGGEGLVSPPGRVFSLPKDIEGGKRNENGLDKFQAQDLHAERLWNFATDSYGNSMVNQPGLVSPKPVRTVTRNSPKAEPTTTAYDSEQIAAANIWDKINKGELQPSRRKAEKKMSKSLIAKAQEVLRDPADFENDVLQDIDLRSSTKEWAKAKVSSAYVAKRPSKRDSFDSTITAVDASDVNIERPASYVKRKQSIGTDIIKLPQPLDRSAEARRKILEAKEQMADRKKREEEERQAEERRQAEEQNQRVAEQQKLFEERDRTLAEITKTEDEDLCNTNSSRSRRSSASQRSNSSTKSKSARKSRERPLPRSPKRACTFANDTTSCVNDSVTKKPISSRSGMARSMSMNDRERQDTNATMTPIAEGNGTDDTNERDLDSSGTTKVAKPFSDSMSRRPDGSKTSASSGFSYKYNHGRRASKDIPQNPFTSIQDAKVSFAPTQRSSGSSSIDSRSQAQRRSNASSNDSRLSSDSRLSLSHPERNNNKSSAEFRASADSQSDTHSIADRGKPERKSSFASRTLGKLGRKSSSSEKKTESDSADLMLFGEHAVPGLRGGAMVFAAEPEEMSEPDDEDKDWRHRKGQDDDAVRMRGGAGEKTVESGDESEARAEKDGDHDACEDAHSDGGHSEDDHSEDEHSEDEPSESDDDIEERDSCEDEGFEDNASEDEHSESEVFNDEVSDADTSDDESGDEGSEDGDEQTLLQKPAKIVSTKTVGIVKA</sequence>
<feature type="compositionally biased region" description="Acidic residues" evidence="10">
    <location>
        <begin position="1462"/>
        <end position="1473"/>
    </location>
</feature>
<keyword evidence="11" id="KW-1133">Transmembrane helix</keyword>
<feature type="compositionally biased region" description="Basic and acidic residues" evidence="10">
    <location>
        <begin position="1119"/>
        <end position="1147"/>
    </location>
</feature>
<evidence type="ECO:0000256" key="4">
    <source>
        <dbReference type="ARBA" id="ARBA00022729"/>
    </source>
</evidence>
<dbReference type="PANTHER" id="PTHR46471:SF8">
    <property type="entry name" value="CHITIN DEACETYLASE"/>
    <property type="match status" value="1"/>
</dbReference>
<feature type="transmembrane region" description="Helical" evidence="11">
    <location>
        <begin position="802"/>
        <end position="827"/>
    </location>
</feature>
<keyword evidence="16" id="KW-1185">Reference proteome</keyword>
<reference evidence="15" key="1">
    <citation type="submission" date="2020-01" db="EMBL/GenBank/DDBJ databases">
        <authorList>
            <person name="Feng Z.H.Z."/>
        </authorList>
    </citation>
    <scope>NUCLEOTIDE SEQUENCE</scope>
    <source>
        <strain evidence="15">CBS107.38</strain>
    </source>
</reference>
<feature type="region of interest" description="Disordered" evidence="10">
    <location>
        <begin position="1454"/>
        <end position="1619"/>
    </location>
</feature>
<comment type="caution">
    <text evidence="15">The sequence shown here is derived from an EMBL/GenBank/DDBJ whole genome shotgun (WGS) entry which is preliminary data.</text>
</comment>
<feature type="disulfide bond" evidence="9">
    <location>
        <begin position="70"/>
        <end position="85"/>
    </location>
</feature>
<keyword evidence="4 12" id="KW-0732">Signal</keyword>
<feature type="compositionally biased region" description="Basic and acidic residues" evidence="10">
    <location>
        <begin position="1496"/>
        <end position="1529"/>
    </location>
</feature>
<feature type="region of interest" description="Disordered" evidence="10">
    <location>
        <begin position="1119"/>
        <end position="1442"/>
    </location>
</feature>
<gene>
    <name evidence="15" type="ORF">GT037_000435</name>
</gene>
<dbReference type="GeneID" id="62198660"/>
<feature type="compositionally biased region" description="Polar residues" evidence="10">
    <location>
        <begin position="970"/>
        <end position="983"/>
    </location>
</feature>
<dbReference type="SUPFAM" id="SSF88713">
    <property type="entry name" value="Glycoside hydrolase/deacetylase"/>
    <property type="match status" value="1"/>
</dbReference>